<keyword evidence="2" id="KW-0326">Glycosidase</keyword>
<dbReference type="PANTHER" id="PTHR22762:SF120">
    <property type="entry name" value="HETEROGLYCAN GLUCOSIDASE 1"/>
    <property type="match status" value="1"/>
</dbReference>
<dbReference type="GO" id="GO:0030246">
    <property type="term" value="F:carbohydrate binding"/>
    <property type="evidence" value="ECO:0007669"/>
    <property type="project" value="InterPro"/>
</dbReference>
<name>A0A2V3IN59_9FLOR</name>
<keyword evidence="2" id="KW-0378">Hydrolase</keyword>
<keyword evidence="6" id="KW-1185">Reference proteome</keyword>
<dbReference type="SUPFAM" id="SSF74650">
    <property type="entry name" value="Galactose mutarotase-like"/>
    <property type="match status" value="1"/>
</dbReference>
<dbReference type="PANTHER" id="PTHR22762">
    <property type="entry name" value="ALPHA-GLUCOSIDASE"/>
    <property type="match status" value="1"/>
</dbReference>
<gene>
    <name evidence="5" type="ORF">BWQ96_06743</name>
</gene>
<feature type="domain" description="Glycoside hydrolase family 31 TIM barrel" evidence="3">
    <location>
        <begin position="412"/>
        <end position="825"/>
    </location>
</feature>
<organism evidence="5 6">
    <name type="scientific">Gracilariopsis chorda</name>
    <dbReference type="NCBI Taxonomy" id="448386"/>
    <lineage>
        <taxon>Eukaryota</taxon>
        <taxon>Rhodophyta</taxon>
        <taxon>Florideophyceae</taxon>
        <taxon>Rhodymeniophycidae</taxon>
        <taxon>Gracilariales</taxon>
        <taxon>Gracilariaceae</taxon>
        <taxon>Gracilariopsis</taxon>
    </lineage>
</organism>
<dbReference type="Gene3D" id="2.60.40.1760">
    <property type="entry name" value="glycosyl hydrolase (family 31)"/>
    <property type="match status" value="1"/>
</dbReference>
<accession>A0A2V3IN59</accession>
<reference evidence="5 6" key="1">
    <citation type="journal article" date="2018" name="Mol. Biol. Evol.">
        <title>Analysis of the draft genome of the red seaweed Gracilariopsis chorda provides insights into genome size evolution in Rhodophyta.</title>
        <authorList>
            <person name="Lee J."/>
            <person name="Yang E.C."/>
            <person name="Graf L."/>
            <person name="Yang J.H."/>
            <person name="Qiu H."/>
            <person name="Zel Zion U."/>
            <person name="Chan C.X."/>
            <person name="Stephens T.G."/>
            <person name="Weber A.P.M."/>
            <person name="Boo G.H."/>
            <person name="Boo S.M."/>
            <person name="Kim K.M."/>
            <person name="Shin Y."/>
            <person name="Jung M."/>
            <person name="Lee S.J."/>
            <person name="Yim H.S."/>
            <person name="Lee J.H."/>
            <person name="Bhattacharya D."/>
            <person name="Yoon H.S."/>
        </authorList>
    </citation>
    <scope>NUCLEOTIDE SEQUENCE [LARGE SCALE GENOMIC DNA]</scope>
    <source>
        <strain evidence="5 6">SKKU-2015</strain>
        <tissue evidence="5">Whole body</tissue>
    </source>
</reference>
<protein>
    <submittedName>
        <fullName evidence="5">Alpha-glucosidase 2</fullName>
    </submittedName>
</protein>
<feature type="domain" description="Glycosyl hydrolase family 31 C-terminal" evidence="4">
    <location>
        <begin position="835"/>
        <end position="932"/>
    </location>
</feature>
<dbReference type="Gene3D" id="3.20.20.80">
    <property type="entry name" value="Glycosidases"/>
    <property type="match status" value="1"/>
</dbReference>
<dbReference type="Proteomes" id="UP000247409">
    <property type="component" value="Unassembled WGS sequence"/>
</dbReference>
<evidence type="ECO:0000313" key="6">
    <source>
        <dbReference type="Proteomes" id="UP000247409"/>
    </source>
</evidence>
<evidence type="ECO:0000259" key="3">
    <source>
        <dbReference type="Pfam" id="PF01055"/>
    </source>
</evidence>
<evidence type="ECO:0000313" key="5">
    <source>
        <dbReference type="EMBL" id="PXF43515.1"/>
    </source>
</evidence>
<proteinExistence type="inferred from homology"/>
<comment type="caution">
    <text evidence="5">The sequence shown here is derived from an EMBL/GenBank/DDBJ whole genome shotgun (WGS) entry which is preliminary data.</text>
</comment>
<dbReference type="Pfam" id="PF01055">
    <property type="entry name" value="Glyco_hydro_31_2nd"/>
    <property type="match status" value="1"/>
</dbReference>
<evidence type="ECO:0000256" key="2">
    <source>
        <dbReference type="RuleBase" id="RU361185"/>
    </source>
</evidence>
<evidence type="ECO:0000256" key="1">
    <source>
        <dbReference type="ARBA" id="ARBA00007806"/>
    </source>
</evidence>
<dbReference type="SUPFAM" id="SSF51445">
    <property type="entry name" value="(Trans)glycosidases"/>
    <property type="match status" value="1"/>
</dbReference>
<dbReference type="Pfam" id="PF21365">
    <property type="entry name" value="Glyco_hydro_31_3rd"/>
    <property type="match status" value="1"/>
</dbReference>
<dbReference type="InterPro" id="IPR011013">
    <property type="entry name" value="Gal_mutarotase_sf_dom"/>
</dbReference>
<dbReference type="InterPro" id="IPR000322">
    <property type="entry name" value="Glyco_hydro_31_TIM"/>
</dbReference>
<dbReference type="GO" id="GO:0005975">
    <property type="term" value="P:carbohydrate metabolic process"/>
    <property type="evidence" value="ECO:0007669"/>
    <property type="project" value="InterPro"/>
</dbReference>
<comment type="similarity">
    <text evidence="1 2">Belongs to the glycosyl hydrolase 31 family.</text>
</comment>
<sequence length="1094" mass="123314">MFPGHLAFVAPCTLGTSNFKGATLQTENVRFSLPPVSSSVRSKKHLQVSMTTLFGRPTKPKQKVGEVDNPDNVDYKVYDYIPVGQFTPLSNTNWYAAGSSTPGSIEDWTATMNVKFDRIDDPFNHTATHPVQIQVTSYENNSFRVRFNPDGPIRDLSRGPIQKQQMDWIRNKEVKAGCDPKMKFTSEGFLQFEMKNLNVIIYGNFKMRVTRKRDQKIIMENDEVPGPGSSGNKCRGLMYVDRKYGTAVATVRRNFRVDSTRKEAFYGAGQINAQYNNELYFLERTGLAMTSYNYDNLNYNQPDLIPPGHDSDPDYYIPMYFAAPWVIAHGYRGTGDQYSYGWFFDNVSQSYTNTGDDTWAGQKDLAYMGAQCGPFDQHFVYGGGDGLEDVVTAFSYLQGKEYESQGLNIRSAMPPKYVFGFFQGVFGATSLLKDNLPNGQNNISLQEIVEGYQNKNVPFEGLAVDVDMQDNLRVFTTRPEFWTACKVGDGGDPNNKSVFEWAHDKGLVCQTNITCFLRNDNGNVSYDVNQSLREKKLYTKNNSLTGSDFGTTTDGPSDAYIGHLDYGGGVECDAIFPDWGRPDVAQWWGDNYRKLFSIGLDFVWQDMTVPAMMPHKLGDAVNTRPPGDWPNAGDPSNGRYNWKSYHPQVLVTDMRYEDHGREPFVTQRNLHAYTLCESTRKEGIVGNADSLTKFRRSYIISRGGYIGNQHFGGMWVGDNSSTEDYLAMMIINVINMNMSGVPLVGSDIGGFTEHDKRNPCTPDLMMRFVQAGCLLPWFRNHYDRWIESKQHGKNYQELYMYPDQLDGLRSFVELRYRWQEVLYTAMYQNALSGKPIIKTISMYGNDVNVKDAQNDHFLLGGHDGYRILCAPVVKENRTSRDVYLPALTKWIKYGPAFEAKPLERAINGGQWMRNYSVPQNEMALFVREGTILPVRYTLSGNNKSLNTYTQNDPLVFEVFTMSGGNGMMYLDDGGVTTNAEDNGKYSVINVESKKTSSSSGTITFSHDLYEYPWGASFYGRVRSIGPIKTIHVKAFAGEDDMVAGTFSSKQEFFNSATVGTYWEDKGTGSVWFRLPAVCLADSIITVNCNGSIVS</sequence>
<dbReference type="AlphaFoldDB" id="A0A2V3IN59"/>
<dbReference type="InterPro" id="IPR048395">
    <property type="entry name" value="Glyco_hydro_31_C"/>
</dbReference>
<dbReference type="OrthoDB" id="5945172at2759"/>
<dbReference type="InterPro" id="IPR017853">
    <property type="entry name" value="GH"/>
</dbReference>
<dbReference type="InterPro" id="IPR013780">
    <property type="entry name" value="Glyco_hydro_b"/>
</dbReference>
<dbReference type="STRING" id="448386.A0A2V3IN59"/>
<dbReference type="GO" id="GO:0004553">
    <property type="term" value="F:hydrolase activity, hydrolyzing O-glycosyl compounds"/>
    <property type="evidence" value="ECO:0007669"/>
    <property type="project" value="InterPro"/>
</dbReference>
<evidence type="ECO:0000259" key="4">
    <source>
        <dbReference type="Pfam" id="PF21365"/>
    </source>
</evidence>
<dbReference type="CDD" id="cd14752">
    <property type="entry name" value="GH31_N"/>
    <property type="match status" value="1"/>
</dbReference>
<dbReference type="Gene3D" id="2.60.40.1180">
    <property type="entry name" value="Golgi alpha-mannosidase II"/>
    <property type="match status" value="2"/>
</dbReference>
<dbReference type="EMBL" id="NBIV01000123">
    <property type="protein sequence ID" value="PXF43515.1"/>
    <property type="molecule type" value="Genomic_DNA"/>
</dbReference>